<feature type="domain" description="Mammalian cell entry C-terminal" evidence="3">
    <location>
        <begin position="118"/>
        <end position="285"/>
    </location>
</feature>
<dbReference type="GO" id="GO:0051701">
    <property type="term" value="P:biological process involved in interaction with host"/>
    <property type="evidence" value="ECO:0007669"/>
    <property type="project" value="TreeGrafter"/>
</dbReference>
<dbReference type="PANTHER" id="PTHR33371">
    <property type="entry name" value="INTERMEMBRANE PHOSPHOLIPID TRANSPORT SYSTEM BINDING PROTEIN MLAD-RELATED"/>
    <property type="match status" value="1"/>
</dbReference>
<evidence type="ECO:0000313" key="5">
    <source>
        <dbReference type="Proteomes" id="UP000199077"/>
    </source>
</evidence>
<keyword evidence="1" id="KW-0732">Signal</keyword>
<reference evidence="5" key="1">
    <citation type="submission" date="2016-10" db="EMBL/GenBank/DDBJ databases">
        <authorList>
            <person name="Varghese N."/>
            <person name="Submissions S."/>
        </authorList>
    </citation>
    <scope>NUCLEOTIDE SEQUENCE [LARGE SCALE GENOMIC DNA]</scope>
    <source>
        <strain evidence="5">DSM 22329</strain>
    </source>
</reference>
<accession>A0A1H0V810</accession>
<gene>
    <name evidence="4" type="ORF">SAMN04489867_3710</name>
</gene>
<dbReference type="OrthoDB" id="338143at2"/>
<dbReference type="RefSeq" id="WP_091788897.1">
    <property type="nucleotide sequence ID" value="NZ_LT629711.1"/>
</dbReference>
<dbReference type="AlphaFoldDB" id="A0A1H0V810"/>
<evidence type="ECO:0000313" key="4">
    <source>
        <dbReference type="EMBL" id="SDP74338.1"/>
    </source>
</evidence>
<dbReference type="InterPro" id="IPR003399">
    <property type="entry name" value="Mce/MlaD"/>
</dbReference>
<evidence type="ECO:0000259" key="3">
    <source>
        <dbReference type="Pfam" id="PF11887"/>
    </source>
</evidence>
<dbReference type="Pfam" id="PF02470">
    <property type="entry name" value="MlaD"/>
    <property type="match status" value="1"/>
</dbReference>
<feature type="signal peptide" evidence="1">
    <location>
        <begin position="1"/>
        <end position="25"/>
    </location>
</feature>
<sequence length="348" mass="36661">MSTRSSLAKFIVFVVATLLATGTLAATIANTQFGDKATYHAVFQDVTGLAAGQEVRIAGVRVGEVKSIAVAADRVHATVEFNVLKTSVLTQGTKATIKYRNLVGERYVALTQEVGGAAPLKDGATLGLDHTQSALDLTVLFNGFKPLFAALSPKDVNELSSNIISVLQGEGGNINSLLSKTASLTSTLADRDEVIGRTIANLNTVLGTVDEHDAALKELIDQLQRFVSGLAADRKTIGASLTNINSLTAETADLLKVTRPSIKADIAHLHDLSTNLNKPSNTATFEKFLSTSPGKINTITRTATYGSWFNFYMCDFKGTIVVPAAVKGAPAIKIPVSKPAGLSAARCS</sequence>
<dbReference type="EMBL" id="LT629711">
    <property type="protein sequence ID" value="SDP74338.1"/>
    <property type="molecule type" value="Genomic_DNA"/>
</dbReference>
<dbReference type="NCBIfam" id="TIGR00996">
    <property type="entry name" value="Mtu_fam_mce"/>
    <property type="match status" value="1"/>
</dbReference>
<dbReference type="PANTHER" id="PTHR33371:SF17">
    <property type="entry name" value="MCE-FAMILY PROTEIN MCE1B"/>
    <property type="match status" value="1"/>
</dbReference>
<feature type="chain" id="PRO_5009252215" evidence="1">
    <location>
        <begin position="26"/>
        <end position="348"/>
    </location>
</feature>
<dbReference type="GO" id="GO:0005576">
    <property type="term" value="C:extracellular region"/>
    <property type="evidence" value="ECO:0007669"/>
    <property type="project" value="TreeGrafter"/>
</dbReference>
<organism evidence="4 5">
    <name type="scientific">Pedococcus dokdonensis</name>
    <dbReference type="NCBI Taxonomy" id="443156"/>
    <lineage>
        <taxon>Bacteria</taxon>
        <taxon>Bacillati</taxon>
        <taxon>Actinomycetota</taxon>
        <taxon>Actinomycetes</taxon>
        <taxon>Micrococcales</taxon>
        <taxon>Intrasporangiaceae</taxon>
        <taxon>Pedococcus</taxon>
    </lineage>
</organism>
<feature type="domain" description="Mce/MlaD" evidence="2">
    <location>
        <begin position="37"/>
        <end position="112"/>
    </location>
</feature>
<dbReference type="InterPro" id="IPR005693">
    <property type="entry name" value="Mce"/>
</dbReference>
<name>A0A1H0V810_9MICO</name>
<dbReference type="Pfam" id="PF11887">
    <property type="entry name" value="Mce4_CUP1"/>
    <property type="match status" value="1"/>
</dbReference>
<evidence type="ECO:0000259" key="2">
    <source>
        <dbReference type="Pfam" id="PF02470"/>
    </source>
</evidence>
<keyword evidence="5" id="KW-1185">Reference proteome</keyword>
<protein>
    <submittedName>
        <fullName evidence="4">Phospholipid/cholesterol/gamma-HCH transport system substrate-binding protein</fullName>
    </submittedName>
</protein>
<proteinExistence type="predicted"/>
<dbReference type="STRING" id="443156.SAMN04489867_3710"/>
<dbReference type="InterPro" id="IPR024516">
    <property type="entry name" value="Mce_C"/>
</dbReference>
<dbReference type="Proteomes" id="UP000199077">
    <property type="component" value="Chromosome I"/>
</dbReference>
<evidence type="ECO:0000256" key="1">
    <source>
        <dbReference type="SAM" id="SignalP"/>
    </source>
</evidence>
<dbReference type="InterPro" id="IPR052336">
    <property type="entry name" value="MlaD_Phospholipid_Transporter"/>
</dbReference>